<name>A0A3N4I2P3_ASCIM</name>
<organism evidence="2 3">
    <name type="scientific">Ascobolus immersus RN42</name>
    <dbReference type="NCBI Taxonomy" id="1160509"/>
    <lineage>
        <taxon>Eukaryota</taxon>
        <taxon>Fungi</taxon>
        <taxon>Dikarya</taxon>
        <taxon>Ascomycota</taxon>
        <taxon>Pezizomycotina</taxon>
        <taxon>Pezizomycetes</taxon>
        <taxon>Pezizales</taxon>
        <taxon>Ascobolaceae</taxon>
        <taxon>Ascobolus</taxon>
    </lineage>
</organism>
<sequence>MDWDCPQRDSLLKNCLYRDGQHYDSQCRSPAAYQALCEREARQAAYQQSFHQPTNFNMRPGQPPPPPQKQISETAAPTAPTGVAIVQQEPIPLPETAAALGLSSDSCKLSFDSETALFTQLYRANHRRQLTSETWELPEPLTPPHQPMNRFVVNASPPLYVTSSLLRSFSPISASSSSVSTTVSNPL</sequence>
<gene>
    <name evidence="2" type="ORF">BJ508DRAFT_307576</name>
</gene>
<proteinExistence type="predicted"/>
<dbReference type="AlphaFoldDB" id="A0A3N4I2P3"/>
<evidence type="ECO:0000313" key="3">
    <source>
        <dbReference type="Proteomes" id="UP000275078"/>
    </source>
</evidence>
<evidence type="ECO:0000256" key="1">
    <source>
        <dbReference type="SAM" id="MobiDB-lite"/>
    </source>
</evidence>
<reference evidence="2 3" key="1">
    <citation type="journal article" date="2018" name="Nat. Ecol. Evol.">
        <title>Pezizomycetes genomes reveal the molecular basis of ectomycorrhizal truffle lifestyle.</title>
        <authorList>
            <person name="Murat C."/>
            <person name="Payen T."/>
            <person name="Noel B."/>
            <person name="Kuo A."/>
            <person name="Morin E."/>
            <person name="Chen J."/>
            <person name="Kohler A."/>
            <person name="Krizsan K."/>
            <person name="Balestrini R."/>
            <person name="Da Silva C."/>
            <person name="Montanini B."/>
            <person name="Hainaut M."/>
            <person name="Levati E."/>
            <person name="Barry K.W."/>
            <person name="Belfiori B."/>
            <person name="Cichocki N."/>
            <person name="Clum A."/>
            <person name="Dockter R.B."/>
            <person name="Fauchery L."/>
            <person name="Guy J."/>
            <person name="Iotti M."/>
            <person name="Le Tacon F."/>
            <person name="Lindquist E.A."/>
            <person name="Lipzen A."/>
            <person name="Malagnac F."/>
            <person name="Mello A."/>
            <person name="Molinier V."/>
            <person name="Miyauchi S."/>
            <person name="Poulain J."/>
            <person name="Riccioni C."/>
            <person name="Rubini A."/>
            <person name="Sitrit Y."/>
            <person name="Splivallo R."/>
            <person name="Traeger S."/>
            <person name="Wang M."/>
            <person name="Zifcakova L."/>
            <person name="Wipf D."/>
            <person name="Zambonelli A."/>
            <person name="Paolocci F."/>
            <person name="Nowrousian M."/>
            <person name="Ottonello S."/>
            <person name="Baldrian P."/>
            <person name="Spatafora J.W."/>
            <person name="Henrissat B."/>
            <person name="Nagy L.G."/>
            <person name="Aury J.M."/>
            <person name="Wincker P."/>
            <person name="Grigoriev I.V."/>
            <person name="Bonfante P."/>
            <person name="Martin F.M."/>
        </authorList>
    </citation>
    <scope>NUCLEOTIDE SEQUENCE [LARGE SCALE GENOMIC DNA]</scope>
    <source>
        <strain evidence="2 3">RN42</strain>
    </source>
</reference>
<dbReference type="Proteomes" id="UP000275078">
    <property type="component" value="Unassembled WGS sequence"/>
</dbReference>
<dbReference type="EMBL" id="ML119689">
    <property type="protein sequence ID" value="RPA80375.1"/>
    <property type="molecule type" value="Genomic_DNA"/>
</dbReference>
<evidence type="ECO:0000313" key="2">
    <source>
        <dbReference type="EMBL" id="RPA80375.1"/>
    </source>
</evidence>
<keyword evidence="3" id="KW-1185">Reference proteome</keyword>
<protein>
    <submittedName>
        <fullName evidence="2">Uncharacterized protein</fullName>
    </submittedName>
</protein>
<accession>A0A3N4I2P3</accession>
<feature type="region of interest" description="Disordered" evidence="1">
    <location>
        <begin position="53"/>
        <end position="79"/>
    </location>
</feature>